<dbReference type="AlphaFoldDB" id="A0A4D7ARC3"/>
<keyword evidence="1" id="KW-0547">Nucleotide-binding</keyword>
<dbReference type="EMBL" id="CP034413">
    <property type="protein sequence ID" value="QCI58426.1"/>
    <property type="molecule type" value="Genomic_DNA"/>
</dbReference>
<reference evidence="7" key="1">
    <citation type="submission" date="2018-12" db="EMBL/GenBank/DDBJ databases">
        <title>Dusodibacter welbiota gen. nov., sp. nov., isolated from human faeces and emended description of the Oscillibacter genus.</title>
        <authorList>
            <person name="Le Roy T."/>
            <person name="Van der Smissen P."/>
            <person name="Delzenne N."/>
            <person name="Muccioli G."/>
            <person name="Collet J.F."/>
            <person name="Cani P.D."/>
        </authorList>
    </citation>
    <scope>NUCLEOTIDE SEQUENCE [LARGE SCALE GENOMIC DNA]</scope>
    <source>
        <strain evidence="7">J115</strain>
    </source>
</reference>
<organism evidence="6 7">
    <name type="scientific">Dysosmobacter welbionis</name>
    <dbReference type="NCBI Taxonomy" id="2093857"/>
    <lineage>
        <taxon>Bacteria</taxon>
        <taxon>Bacillati</taxon>
        <taxon>Bacillota</taxon>
        <taxon>Clostridia</taxon>
        <taxon>Eubacteriales</taxon>
        <taxon>Oscillospiraceae</taxon>
        <taxon>Dysosmobacter</taxon>
    </lineage>
</organism>
<gene>
    <name evidence="6" type="ORF">EIO64_03590</name>
</gene>
<dbReference type="PANTHER" id="PTHR35372:SF2">
    <property type="entry name" value="SF3 HELICASE DOMAIN-CONTAINING PROTEIN"/>
    <property type="match status" value="1"/>
</dbReference>
<keyword evidence="3" id="KW-0067">ATP-binding</keyword>
<evidence type="ECO:0000256" key="1">
    <source>
        <dbReference type="ARBA" id="ARBA00022741"/>
    </source>
</evidence>
<dbReference type="RefSeq" id="WP_119311367.1">
    <property type="nucleotide sequence ID" value="NZ_CP034413.3"/>
</dbReference>
<dbReference type="InterPro" id="IPR045455">
    <property type="entry name" value="NrS-1_pol-like_helicase"/>
</dbReference>
<dbReference type="InterPro" id="IPR006500">
    <property type="entry name" value="Helicase_put_C_phage/plasmid"/>
</dbReference>
<name>A0A4D7ARC3_9FIRM</name>
<dbReference type="GO" id="GO:0005524">
    <property type="term" value="F:ATP binding"/>
    <property type="evidence" value="ECO:0007669"/>
    <property type="project" value="UniProtKB-KW"/>
</dbReference>
<feature type="region of interest" description="Disordered" evidence="4">
    <location>
        <begin position="122"/>
        <end position="141"/>
    </location>
</feature>
<dbReference type="InterPro" id="IPR051620">
    <property type="entry name" value="ORF904-like_C"/>
</dbReference>
<feature type="domain" description="SF3 helicase" evidence="5">
    <location>
        <begin position="284"/>
        <end position="440"/>
    </location>
</feature>
<dbReference type="PROSITE" id="PS51206">
    <property type="entry name" value="SF3_HELICASE_1"/>
    <property type="match status" value="1"/>
</dbReference>
<dbReference type="GeneID" id="89523255"/>
<dbReference type="KEGG" id="obj:EIO64_03590"/>
<keyword evidence="2" id="KW-0378">Hydrolase</keyword>
<dbReference type="Proteomes" id="UP000298642">
    <property type="component" value="Chromosome"/>
</dbReference>
<dbReference type="InterPro" id="IPR014818">
    <property type="entry name" value="Phage/plasmid_primase_P4_C"/>
</dbReference>
<evidence type="ECO:0000256" key="2">
    <source>
        <dbReference type="ARBA" id="ARBA00022801"/>
    </source>
</evidence>
<evidence type="ECO:0000256" key="4">
    <source>
        <dbReference type="SAM" id="MobiDB-lite"/>
    </source>
</evidence>
<dbReference type="PANTHER" id="PTHR35372">
    <property type="entry name" value="ATP BINDING PROTEIN-RELATED"/>
    <property type="match status" value="1"/>
</dbReference>
<proteinExistence type="predicted"/>
<evidence type="ECO:0000313" key="6">
    <source>
        <dbReference type="EMBL" id="QCI58426.1"/>
    </source>
</evidence>
<dbReference type="Pfam" id="PF19263">
    <property type="entry name" value="DUF5906"/>
    <property type="match status" value="1"/>
</dbReference>
<evidence type="ECO:0000259" key="5">
    <source>
        <dbReference type="PROSITE" id="PS51206"/>
    </source>
</evidence>
<evidence type="ECO:0000313" key="7">
    <source>
        <dbReference type="Proteomes" id="UP000298642"/>
    </source>
</evidence>
<dbReference type="SMART" id="SM00885">
    <property type="entry name" value="D5_N"/>
    <property type="match status" value="1"/>
</dbReference>
<protein>
    <recommendedName>
        <fullName evidence="5">SF3 helicase domain-containing protein</fullName>
    </recommendedName>
</protein>
<dbReference type="InterPro" id="IPR027417">
    <property type="entry name" value="P-loop_NTPase"/>
</dbReference>
<accession>A0A4D7ARC3</accession>
<dbReference type="GO" id="GO:0016787">
    <property type="term" value="F:hydrolase activity"/>
    <property type="evidence" value="ECO:0007669"/>
    <property type="project" value="UniProtKB-KW"/>
</dbReference>
<dbReference type="NCBIfam" id="TIGR01613">
    <property type="entry name" value="primase_Cterm"/>
    <property type="match status" value="1"/>
</dbReference>
<dbReference type="Pfam" id="PF08706">
    <property type="entry name" value="D5_N"/>
    <property type="match status" value="1"/>
</dbReference>
<evidence type="ECO:0000256" key="3">
    <source>
        <dbReference type="ARBA" id="ARBA00022840"/>
    </source>
</evidence>
<dbReference type="SUPFAM" id="SSF52540">
    <property type="entry name" value="P-loop containing nucleoside triphosphate hydrolases"/>
    <property type="match status" value="1"/>
</dbReference>
<dbReference type="Gene3D" id="3.40.50.300">
    <property type="entry name" value="P-loop containing nucleotide triphosphate hydrolases"/>
    <property type="match status" value="1"/>
</dbReference>
<dbReference type="InterPro" id="IPR014015">
    <property type="entry name" value="Helicase_SF3_DNA-vir"/>
</dbReference>
<sequence>MEKKHSNPYLEHIGSQQKLFEPMIPTRPIRDVNNHSKVIYIDETRERIPDPPNPRNLLIPMDFHEPDAIDMSNKEILKMKGLVSEPAMYRNTSIPTSTPVYRQIQVPSKDEQPTVQELLPKVKVSKATDAESAPSTSEDKMSPYDTAQYLLTRFHMKSISNVLHIFDGQCYRPYPTDTALRFIVDKCRSQAKAAGTPSFPKSVYDCLRNEPRIECKVGENSTERYRFVTFENGTLDLKTGQLHPHSPQYFTTYCLKCQYNPSFANLSTPYFDTFLHQMSGGDRLLEARVLEFIGYCLVPDLDGRVIFLLQGYSGAGKSLISNFLRSLYPDEVVSSLNVHELGDKFAVSELSRKVICLSPDLPAGVLDDKSVSALKKLSGHDKVSSDVKFQSRVEFECEATFVLATNHMLCTKRRDEALIDRIVVIPFAFPVAKEARMPSLIDNLKEETDRIANRALQAYFCLRSKHYIFSGNYEINAVTEATSISSDLESCMAAFVQDWIIPDPNGGVHNCEACELFCSIYNLSINDNAFSRLFTRFVSQKHPIEHGRVRLPGGGNPKNYIKGIRLKDGGQVK</sequence>
<keyword evidence="7" id="KW-1185">Reference proteome</keyword>